<keyword evidence="2" id="KW-1133">Transmembrane helix</keyword>
<keyword evidence="2" id="KW-0812">Transmembrane</keyword>
<dbReference type="RefSeq" id="WP_241444382.1">
    <property type="nucleotide sequence ID" value="NZ_BSUJ01000001.1"/>
</dbReference>
<proteinExistence type="predicted"/>
<name>A0ABQ6HJG8_9MICO</name>
<evidence type="ECO:0008006" key="5">
    <source>
        <dbReference type="Google" id="ProtNLM"/>
    </source>
</evidence>
<evidence type="ECO:0000313" key="3">
    <source>
        <dbReference type="EMBL" id="GMA18595.1"/>
    </source>
</evidence>
<comment type="caution">
    <text evidence="3">The sequence shown here is derived from an EMBL/GenBank/DDBJ whole genome shotgun (WGS) entry which is preliminary data.</text>
</comment>
<evidence type="ECO:0000256" key="1">
    <source>
        <dbReference type="SAM" id="MobiDB-lite"/>
    </source>
</evidence>
<feature type="transmembrane region" description="Helical" evidence="2">
    <location>
        <begin position="26"/>
        <end position="47"/>
    </location>
</feature>
<feature type="compositionally biased region" description="Low complexity" evidence="1">
    <location>
        <begin position="56"/>
        <end position="65"/>
    </location>
</feature>
<sequence length="270" mass="27451">MSPDDPGPQDSPARSTTSGWLSHPSWTGIGSIAAVGSLIVAVFFGVAQCRPATTVVAPTTSPAPVHEGLASTTSTRAEPDPAPSTGPTCVSSNDAVTPCSARGASLVVDVAPCSVDTVQAALGIDPAGRQLDLVTRSLSGGRCAARPGELAAAGGAATQSLAALSPTSTSALTLCRVVQSGPDISCSRPHHLEYVGPWKELRVDRDAGQDCDVPVREYVGADVERPDSQLRAVRLNRATDPVTYRCAVAAPVPLKASVWGLGGGPLPTAE</sequence>
<keyword evidence="2" id="KW-0472">Membrane</keyword>
<gene>
    <name evidence="3" type="ORF">GCM10025862_06160</name>
</gene>
<keyword evidence="4" id="KW-1185">Reference proteome</keyword>
<evidence type="ECO:0000256" key="2">
    <source>
        <dbReference type="SAM" id="Phobius"/>
    </source>
</evidence>
<reference evidence="4" key="1">
    <citation type="journal article" date="2019" name="Int. J. Syst. Evol. Microbiol.">
        <title>The Global Catalogue of Microorganisms (GCM) 10K type strain sequencing project: providing services to taxonomists for standard genome sequencing and annotation.</title>
        <authorList>
            <consortium name="The Broad Institute Genomics Platform"/>
            <consortium name="The Broad Institute Genome Sequencing Center for Infectious Disease"/>
            <person name="Wu L."/>
            <person name="Ma J."/>
        </authorList>
    </citation>
    <scope>NUCLEOTIDE SEQUENCE [LARGE SCALE GENOMIC DNA]</scope>
    <source>
        <strain evidence="4">NBRC 105830</strain>
    </source>
</reference>
<accession>A0ABQ6HJG8</accession>
<feature type="region of interest" description="Disordered" evidence="1">
    <location>
        <begin position="56"/>
        <end position="92"/>
    </location>
</feature>
<organism evidence="3 4">
    <name type="scientific">Arsenicicoccus piscis</name>
    <dbReference type="NCBI Taxonomy" id="673954"/>
    <lineage>
        <taxon>Bacteria</taxon>
        <taxon>Bacillati</taxon>
        <taxon>Actinomycetota</taxon>
        <taxon>Actinomycetes</taxon>
        <taxon>Micrococcales</taxon>
        <taxon>Intrasporangiaceae</taxon>
        <taxon>Arsenicicoccus</taxon>
    </lineage>
</organism>
<dbReference type="Proteomes" id="UP001157109">
    <property type="component" value="Unassembled WGS sequence"/>
</dbReference>
<evidence type="ECO:0000313" key="4">
    <source>
        <dbReference type="Proteomes" id="UP001157109"/>
    </source>
</evidence>
<protein>
    <recommendedName>
        <fullName evidence="5">Ig-like domain-containing protein</fullName>
    </recommendedName>
</protein>
<feature type="region of interest" description="Disordered" evidence="1">
    <location>
        <begin position="1"/>
        <end position="22"/>
    </location>
</feature>
<dbReference type="EMBL" id="BSUJ01000001">
    <property type="protein sequence ID" value="GMA18595.1"/>
    <property type="molecule type" value="Genomic_DNA"/>
</dbReference>